<name>A0A1M5P7W3_9ACTN</name>
<keyword evidence="1" id="KW-0812">Transmembrane</keyword>
<evidence type="ECO:0000256" key="1">
    <source>
        <dbReference type="SAM" id="Phobius"/>
    </source>
</evidence>
<protein>
    <submittedName>
        <fullName evidence="2">Uncharacterized protein</fullName>
    </submittedName>
</protein>
<keyword evidence="1" id="KW-0472">Membrane</keyword>
<proteinExistence type="predicted"/>
<feature type="transmembrane region" description="Helical" evidence="1">
    <location>
        <begin position="12"/>
        <end position="31"/>
    </location>
</feature>
<gene>
    <name evidence="2" type="ORF">SAMN05443575_2989</name>
</gene>
<feature type="transmembrane region" description="Helical" evidence="1">
    <location>
        <begin position="64"/>
        <end position="88"/>
    </location>
</feature>
<evidence type="ECO:0000313" key="2">
    <source>
        <dbReference type="EMBL" id="SHG97303.1"/>
    </source>
</evidence>
<dbReference type="STRING" id="1206085.SAMN05443575_2989"/>
<accession>A0A1M5P7W3</accession>
<dbReference type="AlphaFoldDB" id="A0A1M5P7W3"/>
<keyword evidence="3" id="KW-1185">Reference proteome</keyword>
<reference evidence="2 3" key="1">
    <citation type="submission" date="2016-11" db="EMBL/GenBank/DDBJ databases">
        <authorList>
            <person name="Jaros S."/>
            <person name="Januszkiewicz K."/>
            <person name="Wedrychowicz H."/>
        </authorList>
    </citation>
    <scope>NUCLEOTIDE SEQUENCE [LARGE SCALE GENOMIC DNA]</scope>
    <source>
        <strain evidence="2 3">DSM 45627</strain>
    </source>
</reference>
<dbReference type="EMBL" id="FQVU01000004">
    <property type="protein sequence ID" value="SHG97303.1"/>
    <property type="molecule type" value="Genomic_DNA"/>
</dbReference>
<dbReference type="Proteomes" id="UP000186132">
    <property type="component" value="Unassembled WGS sequence"/>
</dbReference>
<dbReference type="RefSeq" id="WP_073391234.1">
    <property type="nucleotide sequence ID" value="NZ_FQVU01000004.1"/>
</dbReference>
<sequence length="89" mass="9423">MVLADAYAPTRAIVGSIVFAGLLGILGIALYRRPGIGWALARVRASKDTIDEIKRRHRAGTERGFRVMGVCLVLAALVITGISVGYAVA</sequence>
<keyword evidence="1" id="KW-1133">Transmembrane helix</keyword>
<organism evidence="2 3">
    <name type="scientific">Jatrophihabitans endophyticus</name>
    <dbReference type="NCBI Taxonomy" id="1206085"/>
    <lineage>
        <taxon>Bacteria</taxon>
        <taxon>Bacillati</taxon>
        <taxon>Actinomycetota</taxon>
        <taxon>Actinomycetes</taxon>
        <taxon>Jatrophihabitantales</taxon>
        <taxon>Jatrophihabitantaceae</taxon>
        <taxon>Jatrophihabitans</taxon>
    </lineage>
</organism>
<evidence type="ECO:0000313" key="3">
    <source>
        <dbReference type="Proteomes" id="UP000186132"/>
    </source>
</evidence>